<reference evidence="2 3" key="1">
    <citation type="submission" date="2024-01" db="EMBL/GenBank/DDBJ databases">
        <title>A telomere-to-telomere, gap-free genome of sweet tea (Lithocarpus litseifolius).</title>
        <authorList>
            <person name="Zhou J."/>
        </authorList>
    </citation>
    <scope>NUCLEOTIDE SEQUENCE [LARGE SCALE GENOMIC DNA]</scope>
    <source>
        <strain evidence="2">Zhou-2022a</strain>
        <tissue evidence="2">Leaf</tissue>
    </source>
</reference>
<comment type="caution">
    <text evidence="2">The sequence shown here is derived from an EMBL/GenBank/DDBJ whole genome shotgun (WGS) entry which is preliminary data.</text>
</comment>
<dbReference type="SUPFAM" id="SSF53098">
    <property type="entry name" value="Ribonuclease H-like"/>
    <property type="match status" value="1"/>
</dbReference>
<evidence type="ECO:0000313" key="2">
    <source>
        <dbReference type="EMBL" id="KAK9989936.1"/>
    </source>
</evidence>
<evidence type="ECO:0000313" key="3">
    <source>
        <dbReference type="Proteomes" id="UP001459277"/>
    </source>
</evidence>
<dbReference type="EMBL" id="JAZDWU010000010">
    <property type="protein sequence ID" value="KAK9989936.1"/>
    <property type="molecule type" value="Genomic_DNA"/>
</dbReference>
<organism evidence="2 3">
    <name type="scientific">Lithocarpus litseifolius</name>
    <dbReference type="NCBI Taxonomy" id="425828"/>
    <lineage>
        <taxon>Eukaryota</taxon>
        <taxon>Viridiplantae</taxon>
        <taxon>Streptophyta</taxon>
        <taxon>Embryophyta</taxon>
        <taxon>Tracheophyta</taxon>
        <taxon>Spermatophyta</taxon>
        <taxon>Magnoliopsida</taxon>
        <taxon>eudicotyledons</taxon>
        <taxon>Gunneridae</taxon>
        <taxon>Pentapetalae</taxon>
        <taxon>rosids</taxon>
        <taxon>fabids</taxon>
        <taxon>Fagales</taxon>
        <taxon>Fagaceae</taxon>
        <taxon>Lithocarpus</taxon>
    </lineage>
</organism>
<dbReference type="CDD" id="cd06222">
    <property type="entry name" value="RNase_H_like"/>
    <property type="match status" value="1"/>
</dbReference>
<feature type="domain" description="RNase H type-1" evidence="1">
    <location>
        <begin position="132"/>
        <end position="252"/>
    </location>
</feature>
<dbReference type="PANTHER" id="PTHR47074">
    <property type="entry name" value="BNAC02G40300D PROTEIN"/>
    <property type="match status" value="1"/>
</dbReference>
<name>A0AAW2BX20_9ROSI</name>
<dbReference type="GO" id="GO:0003676">
    <property type="term" value="F:nucleic acid binding"/>
    <property type="evidence" value="ECO:0007669"/>
    <property type="project" value="InterPro"/>
</dbReference>
<evidence type="ECO:0000259" key="1">
    <source>
        <dbReference type="Pfam" id="PF13456"/>
    </source>
</evidence>
<keyword evidence="3" id="KW-1185">Reference proteome</keyword>
<protein>
    <recommendedName>
        <fullName evidence="1">RNase H type-1 domain-containing protein</fullName>
    </recommendedName>
</protein>
<dbReference type="InterPro" id="IPR052929">
    <property type="entry name" value="RNase_H-like_EbsB-rel"/>
</dbReference>
<accession>A0AAW2BX20</accession>
<dbReference type="InterPro" id="IPR036397">
    <property type="entry name" value="RNaseH_sf"/>
</dbReference>
<dbReference type="Proteomes" id="UP001459277">
    <property type="component" value="Unassembled WGS sequence"/>
</dbReference>
<dbReference type="AlphaFoldDB" id="A0AAW2BX20"/>
<dbReference type="InterPro" id="IPR012337">
    <property type="entry name" value="RNaseH-like_sf"/>
</dbReference>
<dbReference type="GO" id="GO:0004523">
    <property type="term" value="F:RNA-DNA hybrid ribonuclease activity"/>
    <property type="evidence" value="ECO:0007669"/>
    <property type="project" value="InterPro"/>
</dbReference>
<sequence>MMCCMDVEDSACMLCNQDCETSSHLFIKCPVAKAFWFSVYWEFRSEEMHLTTSADIIKLILNPPLALCQAQDQRLVPLYMAFTLEEIWRTCNVNIHSKLLECYLIFSKSEHTNPNSAFPNWSSPPPGTIKINVDAAISSSNTALAVVAKNSQGLVLNVWATITPKWSPLQAEAEAMLWAVQLATREKWSHVIFEGDSKVCIDAILDCTGNSIWSISHFISDISWLALSFTSFSFNWVKRSCNSTSHIVARFALDSMMSCFFTSVNLPPSIAAFCLEDANNCVIYIDGQTLTSYTTIFVTKLDDIKYNHFENSST</sequence>
<dbReference type="Gene3D" id="3.30.420.10">
    <property type="entry name" value="Ribonuclease H-like superfamily/Ribonuclease H"/>
    <property type="match status" value="1"/>
</dbReference>
<gene>
    <name evidence="2" type="ORF">SO802_030175</name>
</gene>
<dbReference type="Pfam" id="PF13456">
    <property type="entry name" value="RVT_3"/>
    <property type="match status" value="1"/>
</dbReference>
<dbReference type="InterPro" id="IPR044730">
    <property type="entry name" value="RNase_H-like_dom_plant"/>
</dbReference>
<proteinExistence type="predicted"/>
<dbReference type="PANTHER" id="PTHR47074:SF11">
    <property type="entry name" value="REVERSE TRANSCRIPTASE-LIKE PROTEIN"/>
    <property type="match status" value="1"/>
</dbReference>
<dbReference type="InterPro" id="IPR002156">
    <property type="entry name" value="RNaseH_domain"/>
</dbReference>